<reference evidence="3" key="1">
    <citation type="journal article" date="2005" name="Nature">
        <title>The map-based sequence of the rice genome.</title>
        <authorList>
            <consortium name="International rice genome sequencing project (IRGSP)"/>
            <person name="Matsumoto T."/>
            <person name="Wu J."/>
            <person name="Kanamori H."/>
            <person name="Katayose Y."/>
            <person name="Fujisawa M."/>
            <person name="Namiki N."/>
            <person name="Mizuno H."/>
            <person name="Yamamoto K."/>
            <person name="Antonio B.A."/>
            <person name="Baba T."/>
            <person name="Sakata K."/>
            <person name="Nagamura Y."/>
            <person name="Aoki H."/>
            <person name="Arikawa K."/>
            <person name="Arita K."/>
            <person name="Bito T."/>
            <person name="Chiden Y."/>
            <person name="Fujitsuka N."/>
            <person name="Fukunaka R."/>
            <person name="Hamada M."/>
            <person name="Harada C."/>
            <person name="Hayashi A."/>
            <person name="Hijishita S."/>
            <person name="Honda M."/>
            <person name="Hosokawa S."/>
            <person name="Ichikawa Y."/>
            <person name="Idonuma A."/>
            <person name="Iijima M."/>
            <person name="Ikeda M."/>
            <person name="Ikeno M."/>
            <person name="Ito K."/>
            <person name="Ito S."/>
            <person name="Ito T."/>
            <person name="Ito Y."/>
            <person name="Ito Y."/>
            <person name="Iwabuchi A."/>
            <person name="Kamiya K."/>
            <person name="Karasawa W."/>
            <person name="Kurita K."/>
            <person name="Katagiri S."/>
            <person name="Kikuta A."/>
            <person name="Kobayashi H."/>
            <person name="Kobayashi N."/>
            <person name="Machita K."/>
            <person name="Maehara T."/>
            <person name="Masukawa M."/>
            <person name="Mizubayashi T."/>
            <person name="Mukai Y."/>
            <person name="Nagasaki H."/>
            <person name="Nagata Y."/>
            <person name="Naito S."/>
            <person name="Nakashima M."/>
            <person name="Nakama Y."/>
            <person name="Nakamichi Y."/>
            <person name="Nakamura M."/>
            <person name="Meguro A."/>
            <person name="Negishi M."/>
            <person name="Ohta I."/>
            <person name="Ohta T."/>
            <person name="Okamoto M."/>
            <person name="Ono N."/>
            <person name="Saji S."/>
            <person name="Sakaguchi M."/>
            <person name="Sakai K."/>
            <person name="Shibata M."/>
            <person name="Shimokawa T."/>
            <person name="Song J."/>
            <person name="Takazaki Y."/>
            <person name="Terasawa K."/>
            <person name="Tsugane M."/>
            <person name="Tsuji K."/>
            <person name="Ueda S."/>
            <person name="Waki K."/>
            <person name="Yamagata H."/>
            <person name="Yamamoto M."/>
            <person name="Yamamoto S."/>
            <person name="Yamane H."/>
            <person name="Yoshiki S."/>
            <person name="Yoshihara R."/>
            <person name="Yukawa K."/>
            <person name="Zhong H."/>
            <person name="Yano M."/>
            <person name="Yuan Q."/>
            <person name="Ouyang S."/>
            <person name="Liu J."/>
            <person name="Jones K.M."/>
            <person name="Gansberger K."/>
            <person name="Moffat K."/>
            <person name="Hill J."/>
            <person name="Bera J."/>
            <person name="Fadrosh D."/>
            <person name="Jin S."/>
            <person name="Johri S."/>
            <person name="Kim M."/>
            <person name="Overton L."/>
            <person name="Reardon M."/>
            <person name="Tsitrin T."/>
            <person name="Vuong H."/>
            <person name="Weaver B."/>
            <person name="Ciecko A."/>
            <person name="Tallon L."/>
            <person name="Jackson J."/>
            <person name="Pai G."/>
            <person name="Aken S.V."/>
            <person name="Utterback T."/>
            <person name="Reidmuller S."/>
            <person name="Feldblyum T."/>
            <person name="Hsiao J."/>
            <person name="Zismann V."/>
            <person name="Iobst S."/>
            <person name="de Vazeille A.R."/>
            <person name="Buell C.R."/>
            <person name="Ying K."/>
            <person name="Li Y."/>
            <person name="Lu T."/>
            <person name="Huang Y."/>
            <person name="Zhao Q."/>
            <person name="Feng Q."/>
            <person name="Zhang L."/>
            <person name="Zhu J."/>
            <person name="Weng Q."/>
            <person name="Mu J."/>
            <person name="Lu Y."/>
            <person name="Fan D."/>
            <person name="Liu Y."/>
            <person name="Guan J."/>
            <person name="Zhang Y."/>
            <person name="Yu S."/>
            <person name="Liu X."/>
            <person name="Zhang Y."/>
            <person name="Hong G."/>
            <person name="Han B."/>
            <person name="Choisne N."/>
            <person name="Demange N."/>
            <person name="Orjeda G."/>
            <person name="Samain S."/>
            <person name="Cattolico L."/>
            <person name="Pelletier E."/>
            <person name="Couloux A."/>
            <person name="Segurens B."/>
            <person name="Wincker P."/>
            <person name="D'Hont A."/>
            <person name="Scarpelli C."/>
            <person name="Weissenbach J."/>
            <person name="Salanoubat M."/>
            <person name="Quetier F."/>
            <person name="Yu Y."/>
            <person name="Kim H.R."/>
            <person name="Rambo T."/>
            <person name="Currie J."/>
            <person name="Collura K."/>
            <person name="Luo M."/>
            <person name="Yang T."/>
            <person name="Ammiraju J.S.S."/>
            <person name="Engler F."/>
            <person name="Soderlund C."/>
            <person name="Wing R.A."/>
            <person name="Palmer L.E."/>
            <person name="de la Bastide M."/>
            <person name="Spiegel L."/>
            <person name="Nascimento L."/>
            <person name="Zutavern T."/>
            <person name="O'Shaughnessy A."/>
            <person name="Dike S."/>
            <person name="Dedhia N."/>
            <person name="Preston R."/>
            <person name="Balija V."/>
            <person name="McCombie W.R."/>
            <person name="Chow T."/>
            <person name="Chen H."/>
            <person name="Chung M."/>
            <person name="Chen C."/>
            <person name="Shaw J."/>
            <person name="Wu H."/>
            <person name="Hsiao K."/>
            <person name="Chao Y."/>
            <person name="Chu M."/>
            <person name="Cheng C."/>
            <person name="Hour A."/>
            <person name="Lee P."/>
            <person name="Lin S."/>
            <person name="Lin Y."/>
            <person name="Liou J."/>
            <person name="Liu S."/>
            <person name="Hsing Y."/>
            <person name="Raghuvanshi S."/>
            <person name="Mohanty A."/>
            <person name="Bharti A.K."/>
            <person name="Gaur A."/>
            <person name="Gupta V."/>
            <person name="Kumar D."/>
            <person name="Ravi V."/>
            <person name="Vij S."/>
            <person name="Kapur A."/>
            <person name="Khurana P."/>
            <person name="Khurana P."/>
            <person name="Khurana J.P."/>
            <person name="Tyagi A.K."/>
            <person name="Gaikwad K."/>
            <person name="Singh A."/>
            <person name="Dalal V."/>
            <person name="Srivastava S."/>
            <person name="Dixit A."/>
            <person name="Pal A.K."/>
            <person name="Ghazi I.A."/>
            <person name="Yadav M."/>
            <person name="Pandit A."/>
            <person name="Bhargava A."/>
            <person name="Sureshbabu K."/>
            <person name="Batra K."/>
            <person name="Sharma T.R."/>
            <person name="Mohapatra T."/>
            <person name="Singh N.K."/>
            <person name="Messing J."/>
            <person name="Nelson A.B."/>
            <person name="Fuks G."/>
            <person name="Kavchok S."/>
            <person name="Keizer G."/>
            <person name="Linton E."/>
            <person name="Llaca V."/>
            <person name="Song R."/>
            <person name="Tanyolac B."/>
            <person name="Young S."/>
            <person name="Ho-Il K."/>
            <person name="Hahn J.H."/>
            <person name="Sangsakoo G."/>
            <person name="Vanavichit A."/>
            <person name="de Mattos Luiz.A.T."/>
            <person name="Zimmer P.D."/>
            <person name="Malone G."/>
            <person name="Dellagostin O."/>
            <person name="de Oliveira A.C."/>
            <person name="Bevan M."/>
            <person name="Bancroft I."/>
            <person name="Minx P."/>
            <person name="Cordum H."/>
            <person name="Wilson R."/>
            <person name="Cheng Z."/>
            <person name="Jin W."/>
            <person name="Jiang J."/>
            <person name="Leong S.A."/>
            <person name="Iwama H."/>
            <person name="Gojobori T."/>
            <person name="Itoh T."/>
            <person name="Niimura Y."/>
            <person name="Fujii Y."/>
            <person name="Habara T."/>
            <person name="Sakai H."/>
            <person name="Sato Y."/>
            <person name="Wilson G."/>
            <person name="Kumar K."/>
            <person name="McCouch S."/>
            <person name="Juretic N."/>
            <person name="Hoen D."/>
            <person name="Wright S."/>
            <person name="Bruskiewich R."/>
            <person name="Bureau T."/>
            <person name="Miyao A."/>
            <person name="Hirochika H."/>
            <person name="Nishikawa T."/>
            <person name="Kadowaki K."/>
            <person name="Sugiura M."/>
            <person name="Burr B."/>
            <person name="Sasaki T."/>
        </authorList>
    </citation>
    <scope>NUCLEOTIDE SEQUENCE [LARGE SCALE GENOMIC DNA]</scope>
    <source>
        <strain evidence="3">cv. Nipponbare</strain>
    </source>
</reference>
<dbReference type="EMBL" id="AP014957">
    <property type="protein sequence ID" value="BAS70512.1"/>
    <property type="molecule type" value="Genomic_DNA"/>
</dbReference>
<feature type="compositionally biased region" description="Basic and acidic residues" evidence="1">
    <location>
        <begin position="83"/>
        <end position="100"/>
    </location>
</feature>
<feature type="region of interest" description="Disordered" evidence="1">
    <location>
        <begin position="79"/>
        <end position="102"/>
    </location>
</feature>
<feature type="non-terminal residue" evidence="2">
    <location>
        <position position="130"/>
    </location>
</feature>
<dbReference type="InParanoid" id="A0A0P0UYB0"/>
<feature type="compositionally biased region" description="Basic residues" evidence="1">
    <location>
        <begin position="14"/>
        <end position="30"/>
    </location>
</feature>
<dbReference type="AlphaFoldDB" id="A0A0P0UYB0"/>
<name>A0A0P0UYB0_ORYSJ</name>
<accession>A0A0P0UYB0</accession>
<evidence type="ECO:0000313" key="3">
    <source>
        <dbReference type="Proteomes" id="UP000059680"/>
    </source>
</evidence>
<organism evidence="2 3">
    <name type="scientific">Oryza sativa subsp. japonica</name>
    <name type="common">Rice</name>
    <dbReference type="NCBI Taxonomy" id="39947"/>
    <lineage>
        <taxon>Eukaryota</taxon>
        <taxon>Viridiplantae</taxon>
        <taxon>Streptophyta</taxon>
        <taxon>Embryophyta</taxon>
        <taxon>Tracheophyta</taxon>
        <taxon>Spermatophyta</taxon>
        <taxon>Magnoliopsida</taxon>
        <taxon>Liliopsida</taxon>
        <taxon>Poales</taxon>
        <taxon>Poaceae</taxon>
        <taxon>BOP clade</taxon>
        <taxon>Oryzoideae</taxon>
        <taxon>Oryzeae</taxon>
        <taxon>Oryzinae</taxon>
        <taxon>Oryza</taxon>
        <taxon>Oryza sativa</taxon>
    </lineage>
</organism>
<evidence type="ECO:0000256" key="1">
    <source>
        <dbReference type="SAM" id="MobiDB-lite"/>
    </source>
</evidence>
<gene>
    <name evidence="2" type="ordered locus">Os01g0159250</name>
    <name evidence="2" type="ORF">OSNPB_010159250</name>
</gene>
<reference evidence="2 3" key="2">
    <citation type="journal article" date="2013" name="Plant Cell Physiol.">
        <title>Rice Annotation Project Database (RAP-DB): an integrative and interactive database for rice genomics.</title>
        <authorList>
            <person name="Sakai H."/>
            <person name="Lee S.S."/>
            <person name="Tanaka T."/>
            <person name="Numa H."/>
            <person name="Kim J."/>
            <person name="Kawahara Y."/>
            <person name="Wakimoto H."/>
            <person name="Yang C.C."/>
            <person name="Iwamoto M."/>
            <person name="Abe T."/>
            <person name="Yamada Y."/>
            <person name="Muto A."/>
            <person name="Inokuchi H."/>
            <person name="Ikemura T."/>
            <person name="Matsumoto T."/>
            <person name="Sasaki T."/>
            <person name="Itoh T."/>
        </authorList>
    </citation>
    <scope>NUCLEOTIDE SEQUENCE [LARGE SCALE GENOMIC DNA]</scope>
    <source>
        <strain evidence="3">cv. Nipponbare</strain>
    </source>
</reference>
<reference evidence="2 3" key="3">
    <citation type="journal article" date="2013" name="Rice">
        <title>Improvement of the Oryza sativa Nipponbare reference genome using next generation sequence and optical map data.</title>
        <authorList>
            <person name="Kawahara Y."/>
            <person name="de la Bastide M."/>
            <person name="Hamilton J.P."/>
            <person name="Kanamori H."/>
            <person name="McCombie W.R."/>
            <person name="Ouyang S."/>
            <person name="Schwartz D.C."/>
            <person name="Tanaka T."/>
            <person name="Wu J."/>
            <person name="Zhou S."/>
            <person name="Childs K.L."/>
            <person name="Davidson R.M."/>
            <person name="Lin H."/>
            <person name="Quesada-Ocampo L."/>
            <person name="Vaillancourt B."/>
            <person name="Sakai H."/>
            <person name="Lee S.S."/>
            <person name="Kim J."/>
            <person name="Numa H."/>
            <person name="Itoh T."/>
            <person name="Buell C.R."/>
            <person name="Matsumoto T."/>
        </authorList>
    </citation>
    <scope>NUCLEOTIDE SEQUENCE [LARGE SCALE GENOMIC DNA]</scope>
    <source>
        <strain evidence="3">cv. Nipponbare</strain>
    </source>
</reference>
<evidence type="ECO:0000313" key="2">
    <source>
        <dbReference type="EMBL" id="BAS70512.1"/>
    </source>
</evidence>
<protein>
    <submittedName>
        <fullName evidence="2">Os01g0159250 protein</fullName>
    </submittedName>
</protein>
<keyword evidence="3" id="KW-1185">Reference proteome</keyword>
<sequence length="130" mass="16024">ARQGKNHPDTSTGRHPRRRERRGRRVRRRVGGLGRVGDRRGRRLPLLLRRRRQRRGRGRRRAPVARAVQLVVDLLRRAGGPHQPDERVELPGLGEHPRDVRRLRRRRRGRRWRRRCRRCRRRRRGRRRRR</sequence>
<proteinExistence type="predicted"/>
<feature type="non-terminal residue" evidence="2">
    <location>
        <position position="1"/>
    </location>
</feature>
<dbReference type="Proteomes" id="UP000059680">
    <property type="component" value="Chromosome 1"/>
</dbReference>
<dbReference type="PaxDb" id="39947-A0A0P0UYB0"/>
<feature type="region of interest" description="Disordered" evidence="1">
    <location>
        <begin position="1"/>
        <end position="38"/>
    </location>
</feature>